<feature type="region of interest" description="Disordered" evidence="2">
    <location>
        <begin position="1"/>
        <end position="46"/>
    </location>
</feature>
<feature type="compositionally biased region" description="Basic and acidic residues" evidence="2">
    <location>
        <begin position="171"/>
        <end position="187"/>
    </location>
</feature>
<protein>
    <submittedName>
        <fullName evidence="3">Polymer-forming cytoskeletal protein</fullName>
    </submittedName>
</protein>
<feature type="compositionally biased region" description="Polar residues" evidence="2">
    <location>
        <begin position="10"/>
        <end position="25"/>
    </location>
</feature>
<dbReference type="Proteomes" id="UP000586119">
    <property type="component" value="Unassembled WGS sequence"/>
</dbReference>
<feature type="compositionally biased region" description="Polar residues" evidence="2">
    <location>
        <begin position="34"/>
        <end position="46"/>
    </location>
</feature>
<evidence type="ECO:0000313" key="3">
    <source>
        <dbReference type="EMBL" id="NYS61011.1"/>
    </source>
</evidence>
<feature type="compositionally biased region" description="Polar residues" evidence="2">
    <location>
        <begin position="154"/>
        <end position="165"/>
    </location>
</feature>
<name>A0A7Z0RUT5_9GAMM</name>
<keyword evidence="4" id="KW-1185">Reference proteome</keyword>
<evidence type="ECO:0000313" key="4">
    <source>
        <dbReference type="Proteomes" id="UP000586119"/>
    </source>
</evidence>
<dbReference type="PANTHER" id="PTHR35024">
    <property type="entry name" value="HYPOTHETICAL CYTOSOLIC PROTEIN"/>
    <property type="match status" value="1"/>
</dbReference>
<comment type="similarity">
    <text evidence="1">Belongs to the bactofilin family.</text>
</comment>
<sequence length="201" mass="21374">MFSKTKSPETKSLNTKPNTAYNDTEASSREPTKSLPSISRQSTSVIGSHTQVHGDINSDEDLTIEGQVIGIVTCKQHTVTLGSDSSLNGDVYANTLRVSGKVEGNLVALHKAIIHEGADVSGTITTPNLVLEDGSIFQGSIDMNPNNEIFTSVFTSQQQKNTTTKPSRDHKRSDAADPKEDTTRADGAESNPTDASGSKLG</sequence>
<comment type="caution">
    <text evidence="3">The sequence shown here is derived from an EMBL/GenBank/DDBJ whole genome shotgun (WGS) entry which is preliminary data.</text>
</comment>
<accession>A0A7Z0RUT5</accession>
<organism evidence="3 4">
    <name type="scientific">Vreelandella salicampi</name>
    <dbReference type="NCBI Taxonomy" id="1449798"/>
    <lineage>
        <taxon>Bacteria</taxon>
        <taxon>Pseudomonadati</taxon>
        <taxon>Pseudomonadota</taxon>
        <taxon>Gammaproteobacteria</taxon>
        <taxon>Oceanospirillales</taxon>
        <taxon>Halomonadaceae</taxon>
        <taxon>Vreelandella</taxon>
    </lineage>
</organism>
<feature type="compositionally biased region" description="Polar residues" evidence="2">
    <location>
        <begin position="190"/>
        <end position="201"/>
    </location>
</feature>
<dbReference type="RefSeq" id="WP_179930333.1">
    <property type="nucleotide sequence ID" value="NZ_JACCDF010000007.1"/>
</dbReference>
<evidence type="ECO:0000256" key="2">
    <source>
        <dbReference type="SAM" id="MobiDB-lite"/>
    </source>
</evidence>
<dbReference type="PANTHER" id="PTHR35024:SF4">
    <property type="entry name" value="POLYMER-FORMING CYTOSKELETAL PROTEIN"/>
    <property type="match status" value="1"/>
</dbReference>
<feature type="region of interest" description="Disordered" evidence="2">
    <location>
        <begin position="154"/>
        <end position="201"/>
    </location>
</feature>
<dbReference type="EMBL" id="JACCDF010000007">
    <property type="protein sequence ID" value="NYS61011.1"/>
    <property type="molecule type" value="Genomic_DNA"/>
</dbReference>
<dbReference type="AlphaFoldDB" id="A0A7Z0RUT5"/>
<proteinExistence type="inferred from homology"/>
<evidence type="ECO:0000256" key="1">
    <source>
        <dbReference type="ARBA" id="ARBA00044755"/>
    </source>
</evidence>
<reference evidence="3 4" key="1">
    <citation type="journal article" date="2015" name="Int. J. Syst. Evol. Microbiol.">
        <title>Halomonas salicampi sp. nov., a halotolerant and alkalitolerant bacterium isolated from a saltern soil.</title>
        <authorList>
            <person name="Lee J.C."/>
            <person name="Kim Y.S."/>
            <person name="Yun B.S."/>
            <person name="Whang K.S."/>
        </authorList>
    </citation>
    <scope>NUCLEOTIDE SEQUENCE [LARGE SCALE GENOMIC DNA]</scope>
    <source>
        <strain evidence="3 4">BH103</strain>
    </source>
</reference>
<dbReference type="Pfam" id="PF04519">
    <property type="entry name" value="Bactofilin"/>
    <property type="match status" value="1"/>
</dbReference>
<gene>
    <name evidence="3" type="ORF">HZS81_09600</name>
</gene>
<dbReference type="InterPro" id="IPR007607">
    <property type="entry name" value="BacA/B"/>
</dbReference>